<sequence>MPDKHFEKQVHQLLEGFPLKPSAPVWEKIEPHIPQKDKNRRAIIYWLLLAGIAITGGLLLYTNGHTNLTNATVASNTTTLAKENSLDNTALTLQNQAGHKTIITQSKPTGAITNTHILTNKKDNTNTRETTSSIENDPATDASAANSQPTEKPGTYTQENDNTNTQNLDKENIAITSQTTNPEYNNAIITNKEPLDSSTNASSAIKNTAVNNAPLVTETKNTNTIDNNTVAAAKKPAISINTAKKWQWGISTMVGRADVVESILSAGQNADKSFLDYSSITELPVNSSRYSFNVSKQVKANASFSIGLSLKKPINKKFSLITGIEYAYHSTQIETGYRIDSNVTVMFNNSMQNNLDVSSYYKPGNINTYNNNYQLIQVPIVIEHSLLQQKKFSVGWNTGVAIAHITSTNALVFDNFNQAFYQNKSLFNKTQLQVLGGVQVAFPAMRRYQINIGPQVQYNFSNLLKSSDYGNQHLFNYGIRASIYLNKK</sequence>
<dbReference type="Proteomes" id="UP000598971">
    <property type="component" value="Unassembled WGS sequence"/>
</dbReference>
<dbReference type="EMBL" id="WHPF01000006">
    <property type="protein sequence ID" value="NNV55878.1"/>
    <property type="molecule type" value="Genomic_DNA"/>
</dbReference>
<evidence type="ECO:0000313" key="5">
    <source>
        <dbReference type="Proteomes" id="UP000598971"/>
    </source>
</evidence>
<proteinExistence type="predicted"/>
<protein>
    <submittedName>
        <fullName evidence="4">Outer membrane beta-barrel protein</fullName>
    </submittedName>
</protein>
<feature type="region of interest" description="Disordered" evidence="1">
    <location>
        <begin position="113"/>
        <end position="170"/>
    </location>
</feature>
<dbReference type="InterPro" id="IPR025665">
    <property type="entry name" value="Beta-barrel_OMP_2"/>
</dbReference>
<feature type="domain" description="Outer membrane protein beta-barrel" evidence="3">
    <location>
        <begin position="285"/>
        <end position="461"/>
    </location>
</feature>
<dbReference type="AlphaFoldDB" id="A0A8J8JTF7"/>
<evidence type="ECO:0000313" key="4">
    <source>
        <dbReference type="EMBL" id="NNV55878.1"/>
    </source>
</evidence>
<evidence type="ECO:0000256" key="2">
    <source>
        <dbReference type="SAM" id="Phobius"/>
    </source>
</evidence>
<keyword evidence="2" id="KW-0812">Transmembrane</keyword>
<organism evidence="4 5">
    <name type="scientific">Limnovirga soli</name>
    <dbReference type="NCBI Taxonomy" id="2656915"/>
    <lineage>
        <taxon>Bacteria</taxon>
        <taxon>Pseudomonadati</taxon>
        <taxon>Bacteroidota</taxon>
        <taxon>Chitinophagia</taxon>
        <taxon>Chitinophagales</taxon>
        <taxon>Chitinophagaceae</taxon>
        <taxon>Limnovirga</taxon>
    </lineage>
</organism>
<keyword evidence="5" id="KW-1185">Reference proteome</keyword>
<feature type="compositionally biased region" description="Polar residues" evidence="1">
    <location>
        <begin position="143"/>
        <end position="167"/>
    </location>
</feature>
<dbReference type="RefSeq" id="WP_171607806.1">
    <property type="nucleotide sequence ID" value="NZ_WHPF01000006.1"/>
</dbReference>
<comment type="caution">
    <text evidence="4">The sequence shown here is derived from an EMBL/GenBank/DDBJ whole genome shotgun (WGS) entry which is preliminary data.</text>
</comment>
<name>A0A8J8JTF7_9BACT</name>
<keyword evidence="2" id="KW-1133">Transmembrane helix</keyword>
<evidence type="ECO:0000256" key="1">
    <source>
        <dbReference type="SAM" id="MobiDB-lite"/>
    </source>
</evidence>
<accession>A0A8J8JTF7</accession>
<evidence type="ECO:0000259" key="3">
    <source>
        <dbReference type="Pfam" id="PF13568"/>
    </source>
</evidence>
<feature type="transmembrane region" description="Helical" evidence="2">
    <location>
        <begin position="43"/>
        <end position="61"/>
    </location>
</feature>
<keyword evidence="2" id="KW-0472">Membrane</keyword>
<dbReference type="Pfam" id="PF13568">
    <property type="entry name" value="OMP_b-brl_2"/>
    <property type="match status" value="1"/>
</dbReference>
<gene>
    <name evidence="4" type="ORF">GD597_10445</name>
</gene>
<reference evidence="4" key="1">
    <citation type="submission" date="2019-10" db="EMBL/GenBank/DDBJ databases">
        <title>Draft genome sequence of Panacibacter sp. KCS-6.</title>
        <authorList>
            <person name="Yim K.J."/>
        </authorList>
    </citation>
    <scope>NUCLEOTIDE SEQUENCE</scope>
    <source>
        <strain evidence="4">KCS-6</strain>
    </source>
</reference>